<dbReference type="Proteomes" id="UP001056120">
    <property type="component" value="Linkage Group LG21"/>
</dbReference>
<dbReference type="EMBL" id="CM042038">
    <property type="protein sequence ID" value="KAI3732192.1"/>
    <property type="molecule type" value="Genomic_DNA"/>
</dbReference>
<keyword evidence="2" id="KW-1185">Reference proteome</keyword>
<comment type="caution">
    <text evidence="1">The sequence shown here is derived from an EMBL/GenBank/DDBJ whole genome shotgun (WGS) entry which is preliminary data.</text>
</comment>
<accession>A0ACB9CDG9</accession>
<sequence length="130" mass="14665">MEVEISMLESDRATGKRVEHDDDNVLDVVKPTSETNTSGPLKSDMACHGDENNDDGMVDFNNDDENFKEDDGDDDVDDGDDYTFEDFKEDEDEARYLNTQGRFDNVDLPPGVEASFPWLKEAVCKIVCDK</sequence>
<reference evidence="2" key="1">
    <citation type="journal article" date="2022" name="Mol. Ecol. Resour.">
        <title>The genomes of chicory, endive, great burdock and yacon provide insights into Asteraceae palaeo-polyploidization history and plant inulin production.</title>
        <authorList>
            <person name="Fan W."/>
            <person name="Wang S."/>
            <person name="Wang H."/>
            <person name="Wang A."/>
            <person name="Jiang F."/>
            <person name="Liu H."/>
            <person name="Zhao H."/>
            <person name="Xu D."/>
            <person name="Zhang Y."/>
        </authorList>
    </citation>
    <scope>NUCLEOTIDE SEQUENCE [LARGE SCALE GENOMIC DNA]</scope>
    <source>
        <strain evidence="2">cv. Yunnan</strain>
    </source>
</reference>
<name>A0ACB9CDG9_9ASTR</name>
<reference evidence="1 2" key="2">
    <citation type="journal article" date="2022" name="Mol. Ecol. Resour.">
        <title>The genomes of chicory, endive, great burdock and yacon provide insights into Asteraceae paleo-polyploidization history and plant inulin production.</title>
        <authorList>
            <person name="Fan W."/>
            <person name="Wang S."/>
            <person name="Wang H."/>
            <person name="Wang A."/>
            <person name="Jiang F."/>
            <person name="Liu H."/>
            <person name="Zhao H."/>
            <person name="Xu D."/>
            <person name="Zhang Y."/>
        </authorList>
    </citation>
    <scope>NUCLEOTIDE SEQUENCE [LARGE SCALE GENOMIC DNA]</scope>
    <source>
        <strain evidence="2">cv. Yunnan</strain>
        <tissue evidence="1">Leaves</tissue>
    </source>
</reference>
<gene>
    <name evidence="1" type="ORF">L1987_63391</name>
</gene>
<protein>
    <submittedName>
        <fullName evidence="1">Uncharacterized protein</fullName>
    </submittedName>
</protein>
<evidence type="ECO:0000313" key="2">
    <source>
        <dbReference type="Proteomes" id="UP001056120"/>
    </source>
</evidence>
<evidence type="ECO:0000313" key="1">
    <source>
        <dbReference type="EMBL" id="KAI3732192.1"/>
    </source>
</evidence>
<organism evidence="1 2">
    <name type="scientific">Smallanthus sonchifolius</name>
    <dbReference type="NCBI Taxonomy" id="185202"/>
    <lineage>
        <taxon>Eukaryota</taxon>
        <taxon>Viridiplantae</taxon>
        <taxon>Streptophyta</taxon>
        <taxon>Embryophyta</taxon>
        <taxon>Tracheophyta</taxon>
        <taxon>Spermatophyta</taxon>
        <taxon>Magnoliopsida</taxon>
        <taxon>eudicotyledons</taxon>
        <taxon>Gunneridae</taxon>
        <taxon>Pentapetalae</taxon>
        <taxon>asterids</taxon>
        <taxon>campanulids</taxon>
        <taxon>Asterales</taxon>
        <taxon>Asteraceae</taxon>
        <taxon>Asteroideae</taxon>
        <taxon>Heliantheae alliance</taxon>
        <taxon>Millerieae</taxon>
        <taxon>Smallanthus</taxon>
    </lineage>
</organism>
<proteinExistence type="predicted"/>